<name>A0A1C2DVC2_9HYPH</name>
<dbReference type="InterPro" id="IPR013538">
    <property type="entry name" value="ASHA1/2-like_C"/>
</dbReference>
<evidence type="ECO:0000313" key="4">
    <source>
        <dbReference type="Proteomes" id="UP000094412"/>
    </source>
</evidence>
<dbReference type="Pfam" id="PF08327">
    <property type="entry name" value="AHSA1"/>
    <property type="match status" value="1"/>
</dbReference>
<dbReference type="AlphaFoldDB" id="A0A1C2DVC2"/>
<dbReference type="STRING" id="1566387.QV13_10700"/>
<reference evidence="3 4" key="1">
    <citation type="submission" date="2016-08" db="EMBL/GenBank/DDBJ databases">
        <title>Whole genome sequence of Mesorhizobium sp. strain UASWS1009 isolated from industrial sewage.</title>
        <authorList>
            <person name="Crovadore J."/>
            <person name="Calmin G."/>
            <person name="Chablais R."/>
            <person name="Cochard B."/>
            <person name="Lefort F."/>
        </authorList>
    </citation>
    <scope>NUCLEOTIDE SEQUENCE [LARGE SCALE GENOMIC DNA]</scope>
    <source>
        <strain evidence="3 4">UASWS1009</strain>
    </source>
</reference>
<comment type="caution">
    <text evidence="3">The sequence shown here is derived from an EMBL/GenBank/DDBJ whole genome shotgun (WGS) entry which is preliminary data.</text>
</comment>
<dbReference type="Gene3D" id="3.30.530.20">
    <property type="match status" value="1"/>
</dbReference>
<dbReference type="SUPFAM" id="SSF55961">
    <property type="entry name" value="Bet v1-like"/>
    <property type="match status" value="1"/>
</dbReference>
<dbReference type="RefSeq" id="WP_024927155.1">
    <property type="nucleotide sequence ID" value="NZ_MDEO01000031.1"/>
</dbReference>
<dbReference type="EMBL" id="MDEO01000031">
    <property type="protein sequence ID" value="OCX18712.1"/>
    <property type="molecule type" value="Genomic_DNA"/>
</dbReference>
<evidence type="ECO:0000256" key="1">
    <source>
        <dbReference type="ARBA" id="ARBA00006817"/>
    </source>
</evidence>
<sequence length="209" mass="22879">MKFDVETYLGAVTRSVETLKRQGEPMRAVTLSRSYATTAQDLWDAIVNPERLRRWFLPISGDLKLGGHYQLEGNAGGTIERCEPPRHLYVTWEFGGGVSWVELRLEPKGQEAELTLVHICPINDHWTKFGPGAVGIGWDLGLLGLVGYLAGTPFDEATFSASSEGKAYMRGSAEGWRRADIASGEAESRATHAARQTAAFYTGETAEGT</sequence>
<dbReference type="CDD" id="cd08899">
    <property type="entry name" value="SRPBCC_CalC_Aha1-like_6"/>
    <property type="match status" value="1"/>
</dbReference>
<dbReference type="OrthoDB" id="8117292at2"/>
<dbReference type="Proteomes" id="UP000094412">
    <property type="component" value="Unassembled WGS sequence"/>
</dbReference>
<organism evidence="3 4">
    <name type="scientific">Mesorhizobium hungaricum</name>
    <dbReference type="NCBI Taxonomy" id="1566387"/>
    <lineage>
        <taxon>Bacteria</taxon>
        <taxon>Pseudomonadati</taxon>
        <taxon>Pseudomonadota</taxon>
        <taxon>Alphaproteobacteria</taxon>
        <taxon>Hyphomicrobiales</taxon>
        <taxon>Phyllobacteriaceae</taxon>
        <taxon>Mesorhizobium</taxon>
    </lineage>
</organism>
<gene>
    <name evidence="3" type="ORF">QV13_10700</name>
</gene>
<accession>A0A1C2DVC2</accession>
<keyword evidence="4" id="KW-1185">Reference proteome</keyword>
<feature type="domain" description="Activator of Hsp90 ATPase homologue 1/2-like C-terminal" evidence="2">
    <location>
        <begin position="37"/>
        <end position="124"/>
    </location>
</feature>
<comment type="similarity">
    <text evidence="1">Belongs to the AHA1 family.</text>
</comment>
<dbReference type="InterPro" id="IPR023393">
    <property type="entry name" value="START-like_dom_sf"/>
</dbReference>
<proteinExistence type="inferred from homology"/>
<evidence type="ECO:0000259" key="2">
    <source>
        <dbReference type="Pfam" id="PF08327"/>
    </source>
</evidence>
<evidence type="ECO:0000313" key="3">
    <source>
        <dbReference type="EMBL" id="OCX18712.1"/>
    </source>
</evidence>
<protein>
    <submittedName>
        <fullName evidence="3">Polyketide cyclase</fullName>
    </submittedName>
</protein>